<protein>
    <submittedName>
        <fullName evidence="1">8618_t:CDS:1</fullName>
    </submittedName>
</protein>
<evidence type="ECO:0000313" key="2">
    <source>
        <dbReference type="Proteomes" id="UP000789901"/>
    </source>
</evidence>
<comment type="caution">
    <text evidence="1">The sequence shown here is derived from an EMBL/GenBank/DDBJ whole genome shotgun (WGS) entry which is preliminary data.</text>
</comment>
<dbReference type="Proteomes" id="UP000789901">
    <property type="component" value="Unassembled WGS sequence"/>
</dbReference>
<reference evidence="1 2" key="1">
    <citation type="submission" date="2021-06" db="EMBL/GenBank/DDBJ databases">
        <authorList>
            <person name="Kallberg Y."/>
            <person name="Tangrot J."/>
            <person name="Rosling A."/>
        </authorList>
    </citation>
    <scope>NUCLEOTIDE SEQUENCE [LARGE SCALE GENOMIC DNA]</scope>
    <source>
        <strain evidence="1 2">120-4 pot B 10/14</strain>
    </source>
</reference>
<feature type="non-terminal residue" evidence="1">
    <location>
        <position position="1"/>
    </location>
</feature>
<sequence length="61" mass="7156">INSETYKEIKNEYKEDTYLKNVLKVLENSGSDEAKQLGKQLKQYELNAEGLIIFKENLENF</sequence>
<accession>A0ABN7VU16</accession>
<evidence type="ECO:0000313" key="1">
    <source>
        <dbReference type="EMBL" id="CAG8799014.1"/>
    </source>
</evidence>
<dbReference type="EMBL" id="CAJVQB010022211">
    <property type="protein sequence ID" value="CAG8799014.1"/>
    <property type="molecule type" value="Genomic_DNA"/>
</dbReference>
<proteinExistence type="predicted"/>
<organism evidence="1 2">
    <name type="scientific">Gigaspora margarita</name>
    <dbReference type="NCBI Taxonomy" id="4874"/>
    <lineage>
        <taxon>Eukaryota</taxon>
        <taxon>Fungi</taxon>
        <taxon>Fungi incertae sedis</taxon>
        <taxon>Mucoromycota</taxon>
        <taxon>Glomeromycotina</taxon>
        <taxon>Glomeromycetes</taxon>
        <taxon>Diversisporales</taxon>
        <taxon>Gigasporaceae</taxon>
        <taxon>Gigaspora</taxon>
    </lineage>
</organism>
<keyword evidence="2" id="KW-1185">Reference proteome</keyword>
<name>A0ABN7VU16_GIGMA</name>
<gene>
    <name evidence="1" type="ORF">GMARGA_LOCUS22711</name>
</gene>